<gene>
    <name evidence="4" type="ORF">NCTC10125_00632</name>
</gene>
<evidence type="ECO:0000259" key="3">
    <source>
        <dbReference type="Pfam" id="PF01555"/>
    </source>
</evidence>
<dbReference type="GO" id="GO:0008170">
    <property type="term" value="F:N-methyltransferase activity"/>
    <property type="evidence" value="ECO:0007669"/>
    <property type="project" value="InterPro"/>
</dbReference>
<keyword evidence="2" id="KW-0808">Transferase</keyword>
<dbReference type="InterPro" id="IPR002941">
    <property type="entry name" value="DNA_methylase_N4/N6"/>
</dbReference>
<evidence type="ECO:0000313" key="5">
    <source>
        <dbReference type="Proteomes" id="UP000289629"/>
    </source>
</evidence>
<dbReference type="GO" id="GO:0032259">
    <property type="term" value="P:methylation"/>
    <property type="evidence" value="ECO:0007669"/>
    <property type="project" value="UniProtKB-KW"/>
</dbReference>
<dbReference type="Pfam" id="PF01555">
    <property type="entry name" value="N6_N4_Mtase"/>
    <property type="match status" value="1"/>
</dbReference>
<dbReference type="Gene3D" id="3.40.50.150">
    <property type="entry name" value="Vaccinia Virus protein VP39"/>
    <property type="match status" value="1"/>
</dbReference>
<proteinExistence type="predicted"/>
<evidence type="ECO:0000256" key="1">
    <source>
        <dbReference type="ARBA" id="ARBA00022603"/>
    </source>
</evidence>
<keyword evidence="1 4" id="KW-0489">Methyltransferase</keyword>
<sequence>MAKKLLKDDGIIFVSIDDNEQAYLKVLMDEIFGEENFVANLIWIKKNSPSGNTTKQNSIDVYSEYVLLYCKNINKCDFNYKIYTGEERKDFKYKDEFFEERGYYKRVELFHSASSQNFQYIESLDYEIEAPDGTKFIDYRNVLNPKTGRYTWGFESFQKGKELGFIEIKEEIDKKSGTKYWKVYRKHYEKISFNPKARNNNELIKFRLAGIRFGNIIEVIIEEDVKDENNQSKKVEQKPKTKQLKTRSVITSLGKKDLVSILGDKNLFPYPKPVELIKFLINLHPNKDAKILDFFAGSGTTGQAVLDLNHKDGGNRSYVLVTNNENQIGENITFERLYRINFGQKSPKNLDKNREIDWTKDNKPFKSNLNTYKISYYDVSVFENDKVLAELFEKFKKMLINFNVNSKKSIFNNETEIIQALKSLKPQLN</sequence>
<organism evidence="4 5">
    <name type="scientific">Mesomycoplasma dispar</name>
    <dbReference type="NCBI Taxonomy" id="86660"/>
    <lineage>
        <taxon>Bacteria</taxon>
        <taxon>Bacillati</taxon>
        <taxon>Mycoplasmatota</taxon>
        <taxon>Mycoplasmoidales</taxon>
        <taxon>Metamycoplasmataceae</taxon>
        <taxon>Mesomycoplasma</taxon>
    </lineage>
</organism>
<dbReference type="EMBL" id="LR214971">
    <property type="protein sequence ID" value="VEU62286.1"/>
    <property type="molecule type" value="Genomic_DNA"/>
</dbReference>
<dbReference type="SUPFAM" id="SSF53335">
    <property type="entry name" value="S-adenosyl-L-methionine-dependent methyltransferases"/>
    <property type="match status" value="1"/>
</dbReference>
<name>A0AAJ5NSE9_9BACT</name>
<accession>A0AAJ5NSE9</accession>
<evidence type="ECO:0000256" key="2">
    <source>
        <dbReference type="ARBA" id="ARBA00022679"/>
    </source>
</evidence>
<dbReference type="GO" id="GO:0003677">
    <property type="term" value="F:DNA binding"/>
    <property type="evidence" value="ECO:0007669"/>
    <property type="project" value="InterPro"/>
</dbReference>
<protein>
    <submittedName>
        <fullName evidence="4">Type III restriction-modification system: methylase</fullName>
    </submittedName>
</protein>
<feature type="domain" description="DNA methylase N-4/N-6" evidence="3">
    <location>
        <begin position="2"/>
        <end position="311"/>
    </location>
</feature>
<dbReference type="Proteomes" id="UP000289629">
    <property type="component" value="Chromosome"/>
</dbReference>
<dbReference type="AlphaFoldDB" id="A0AAJ5NSE9"/>
<evidence type="ECO:0000313" key="4">
    <source>
        <dbReference type="EMBL" id="VEU62286.1"/>
    </source>
</evidence>
<reference evidence="4 5" key="1">
    <citation type="submission" date="2019-01" db="EMBL/GenBank/DDBJ databases">
        <authorList>
            <consortium name="Pathogen Informatics"/>
        </authorList>
    </citation>
    <scope>NUCLEOTIDE SEQUENCE [LARGE SCALE GENOMIC DNA]</scope>
    <source>
        <strain evidence="4 5">NCTC10125</strain>
    </source>
</reference>
<dbReference type="InterPro" id="IPR029063">
    <property type="entry name" value="SAM-dependent_MTases_sf"/>
</dbReference>